<dbReference type="InterPro" id="IPR036866">
    <property type="entry name" value="RibonucZ/Hydroxyglut_hydro"/>
</dbReference>
<evidence type="ECO:0008006" key="6">
    <source>
        <dbReference type="Google" id="ProtNLM"/>
    </source>
</evidence>
<feature type="domain" description="Beta-Casp" evidence="3">
    <location>
        <begin position="252"/>
        <end position="377"/>
    </location>
</feature>
<dbReference type="Pfam" id="PF07521">
    <property type="entry name" value="RMMBL"/>
    <property type="match status" value="1"/>
</dbReference>
<dbReference type="STRING" id="1121013.GCA_000426365_00053"/>
<dbReference type="GO" id="GO:0016787">
    <property type="term" value="F:hydrolase activity"/>
    <property type="evidence" value="ECO:0007669"/>
    <property type="project" value="UniProtKB-KW"/>
</dbReference>
<evidence type="ECO:0000313" key="5">
    <source>
        <dbReference type="Proteomes" id="UP000029391"/>
    </source>
</evidence>
<name>A0A091BZ71_9GAMM</name>
<dbReference type="SUPFAM" id="SSF56281">
    <property type="entry name" value="Metallo-hydrolase/oxidoreductase"/>
    <property type="match status" value="1"/>
</dbReference>
<protein>
    <recommendedName>
        <fullName evidence="6">Beta-lactamase</fullName>
    </recommendedName>
</protein>
<dbReference type="InterPro" id="IPR011108">
    <property type="entry name" value="RMMBL"/>
</dbReference>
<dbReference type="CDD" id="cd16295">
    <property type="entry name" value="TTHA0252-CPSF-like_MBL-fold"/>
    <property type="match status" value="1"/>
</dbReference>
<dbReference type="PANTHER" id="PTHR11203:SF37">
    <property type="entry name" value="INTEGRATOR COMPLEX SUBUNIT 11"/>
    <property type="match status" value="1"/>
</dbReference>
<reference evidence="4 5" key="1">
    <citation type="submission" date="2013-09" db="EMBL/GenBank/DDBJ databases">
        <title>Genome sequencing of Arenimonas composti.</title>
        <authorList>
            <person name="Chen F."/>
            <person name="Wang G."/>
        </authorList>
    </citation>
    <scope>NUCLEOTIDE SEQUENCE [LARGE SCALE GENOMIC DNA]</scope>
    <source>
        <strain evidence="4 5">TR7-09</strain>
    </source>
</reference>
<dbReference type="EMBL" id="AWXU01000031">
    <property type="protein sequence ID" value="KFN49670.1"/>
    <property type="molecule type" value="Genomic_DNA"/>
</dbReference>
<comment type="caution">
    <text evidence="4">The sequence shown here is derived from an EMBL/GenBank/DDBJ whole genome shotgun (WGS) entry which is preliminary data.</text>
</comment>
<keyword evidence="1" id="KW-0378">Hydrolase</keyword>
<dbReference type="SMART" id="SM00849">
    <property type="entry name" value="Lactamase_B"/>
    <property type="match status" value="1"/>
</dbReference>
<sequence>MRVRFHGAAGEVTGSCHEVEAGGHRLLLDCGMIQGSREQERRNLEPFPFAVDGLDAVVLSHAHIDHCGRLPLLVARGYRGPIWAQKATADLLPIMLLDAASLAEADAARFNREARDGRSDHRPLFDRDDVEATIRQLRAIAYDEATEILPGVVLTLRDAGHILGSASVELRAQEDGHERVLVFSGDIGPRGTPILRDPAPVPRADLVLLESTYGDRRHRDRAATVAEIGGILEDAWRDQGNVLIPAFAVGRSQELLYWFARHWDEWKLARWKIFVDSPMAAKVTGVYAKHADLFDEAAKRTWRDRPEPFRLPNLRLTVDQAQSRGINGVRGGAIIIAGSGMCNGGRIRHHLRHNLGHAQTRLIFPGYQAEGTLGRRLVDGADAVMLMGERVPVRAHVHTVGGLSAHADRDGLAEWYGRIDGAPPVVLVHGEDRARTAFARTLQERFGSDVTLARPGLTTDVL</sequence>
<dbReference type="PANTHER" id="PTHR11203">
    <property type="entry name" value="CLEAVAGE AND POLYADENYLATION SPECIFICITY FACTOR FAMILY MEMBER"/>
    <property type="match status" value="1"/>
</dbReference>
<dbReference type="GO" id="GO:0004521">
    <property type="term" value="F:RNA endonuclease activity"/>
    <property type="evidence" value="ECO:0007669"/>
    <property type="project" value="TreeGrafter"/>
</dbReference>
<accession>A0A091BZ71</accession>
<dbReference type="InterPro" id="IPR022712">
    <property type="entry name" value="Beta_Casp"/>
</dbReference>
<dbReference type="SMART" id="SM01027">
    <property type="entry name" value="Beta-Casp"/>
    <property type="match status" value="1"/>
</dbReference>
<dbReference type="Gene3D" id="3.60.15.10">
    <property type="entry name" value="Ribonuclease Z/Hydroxyacylglutathione hydrolase-like"/>
    <property type="match status" value="1"/>
</dbReference>
<keyword evidence="5" id="KW-1185">Reference proteome</keyword>
<evidence type="ECO:0000259" key="3">
    <source>
        <dbReference type="SMART" id="SM01027"/>
    </source>
</evidence>
<dbReference type="Pfam" id="PF10996">
    <property type="entry name" value="Beta-Casp"/>
    <property type="match status" value="1"/>
</dbReference>
<proteinExistence type="predicted"/>
<dbReference type="InterPro" id="IPR001279">
    <property type="entry name" value="Metallo-B-lactamas"/>
</dbReference>
<dbReference type="InterPro" id="IPR050698">
    <property type="entry name" value="MBL"/>
</dbReference>
<evidence type="ECO:0000256" key="1">
    <source>
        <dbReference type="ARBA" id="ARBA00022801"/>
    </source>
</evidence>
<dbReference type="RefSeq" id="WP_026815642.1">
    <property type="nucleotide sequence ID" value="NZ_AUFF01000001.1"/>
</dbReference>
<dbReference type="OrthoDB" id="9803916at2"/>
<dbReference type="eggNOG" id="COG1236">
    <property type="taxonomic scope" value="Bacteria"/>
</dbReference>
<evidence type="ECO:0000313" key="4">
    <source>
        <dbReference type="EMBL" id="KFN49670.1"/>
    </source>
</evidence>
<dbReference type="Proteomes" id="UP000029391">
    <property type="component" value="Unassembled WGS sequence"/>
</dbReference>
<dbReference type="AlphaFoldDB" id="A0A091BZ71"/>
<gene>
    <name evidence="4" type="ORF">P873_09895</name>
</gene>
<feature type="domain" description="Metallo-beta-lactamase" evidence="2">
    <location>
        <begin position="13"/>
        <end position="232"/>
    </location>
</feature>
<dbReference type="Pfam" id="PF00753">
    <property type="entry name" value="Lactamase_B"/>
    <property type="match status" value="1"/>
</dbReference>
<organism evidence="4 5">
    <name type="scientific">Arenimonas composti TR7-09 = DSM 18010</name>
    <dbReference type="NCBI Taxonomy" id="1121013"/>
    <lineage>
        <taxon>Bacteria</taxon>
        <taxon>Pseudomonadati</taxon>
        <taxon>Pseudomonadota</taxon>
        <taxon>Gammaproteobacteria</taxon>
        <taxon>Lysobacterales</taxon>
        <taxon>Lysobacteraceae</taxon>
        <taxon>Arenimonas</taxon>
    </lineage>
</organism>
<dbReference type="Gene3D" id="3.40.50.10890">
    <property type="match status" value="1"/>
</dbReference>
<evidence type="ECO:0000259" key="2">
    <source>
        <dbReference type="SMART" id="SM00849"/>
    </source>
</evidence>